<accession>A0A1R2B9A1</accession>
<dbReference type="Proteomes" id="UP000187209">
    <property type="component" value="Unassembled WGS sequence"/>
</dbReference>
<name>A0A1R2B9A1_9CILI</name>
<sequence length="232" mass="26192">MSRKDYHGSGIKKSASRFGHVKRYNTGLDPTGGYIEFIKKDVIQNIDLHRDTVKRVDDLESIKNRIPVGCTKKLFIPRQVSAPISYQITTDHISFQVPTYTSQGPPPVPKYTKSSVSKQGWIAPRAKYSMSNCTSTGYNIINCQDNPYAVVRVPTNTSAGRSKGITNFSDLNRPYNPNFNKEFARVYSEDPKAFNRKTGIFSHMYDAAARHGYMTMPFEKGQENNSKPAFKC</sequence>
<dbReference type="EMBL" id="MPUH01000829">
    <property type="protein sequence ID" value="OMJ73339.1"/>
    <property type="molecule type" value="Genomic_DNA"/>
</dbReference>
<evidence type="ECO:0000313" key="2">
    <source>
        <dbReference type="Proteomes" id="UP000187209"/>
    </source>
</evidence>
<dbReference type="AlphaFoldDB" id="A0A1R2B9A1"/>
<evidence type="ECO:0000313" key="1">
    <source>
        <dbReference type="EMBL" id="OMJ73339.1"/>
    </source>
</evidence>
<gene>
    <name evidence="1" type="ORF">SteCoe_27997</name>
</gene>
<reference evidence="1 2" key="1">
    <citation type="submission" date="2016-11" db="EMBL/GenBank/DDBJ databases">
        <title>The macronuclear genome of Stentor coeruleus: a giant cell with tiny introns.</title>
        <authorList>
            <person name="Slabodnick M."/>
            <person name="Ruby J.G."/>
            <person name="Reiff S.B."/>
            <person name="Swart E.C."/>
            <person name="Gosai S."/>
            <person name="Prabakaran S."/>
            <person name="Witkowska E."/>
            <person name="Larue G.E."/>
            <person name="Fisher S."/>
            <person name="Freeman R.M."/>
            <person name="Gunawardena J."/>
            <person name="Chu W."/>
            <person name="Stover N.A."/>
            <person name="Gregory B.D."/>
            <person name="Nowacki M."/>
            <person name="Derisi J."/>
            <person name="Roy S.W."/>
            <person name="Marshall W.F."/>
            <person name="Sood P."/>
        </authorList>
    </citation>
    <scope>NUCLEOTIDE SEQUENCE [LARGE SCALE GENOMIC DNA]</scope>
    <source>
        <strain evidence="1">WM001</strain>
    </source>
</reference>
<keyword evidence="2" id="KW-1185">Reference proteome</keyword>
<protein>
    <submittedName>
        <fullName evidence="1">Uncharacterized protein</fullName>
    </submittedName>
</protein>
<proteinExistence type="predicted"/>
<organism evidence="1 2">
    <name type="scientific">Stentor coeruleus</name>
    <dbReference type="NCBI Taxonomy" id="5963"/>
    <lineage>
        <taxon>Eukaryota</taxon>
        <taxon>Sar</taxon>
        <taxon>Alveolata</taxon>
        <taxon>Ciliophora</taxon>
        <taxon>Postciliodesmatophora</taxon>
        <taxon>Heterotrichea</taxon>
        <taxon>Heterotrichida</taxon>
        <taxon>Stentoridae</taxon>
        <taxon>Stentor</taxon>
    </lineage>
</organism>
<dbReference type="OrthoDB" id="310628at2759"/>
<comment type="caution">
    <text evidence="1">The sequence shown here is derived from an EMBL/GenBank/DDBJ whole genome shotgun (WGS) entry which is preliminary data.</text>
</comment>